<feature type="compositionally biased region" description="Basic residues" evidence="1">
    <location>
        <begin position="26"/>
        <end position="39"/>
    </location>
</feature>
<evidence type="ECO:0000313" key="4">
    <source>
        <dbReference type="EMBL" id="TWV34711.1"/>
    </source>
</evidence>
<dbReference type="SUPFAM" id="SSF47090">
    <property type="entry name" value="PGBD-like"/>
    <property type="match status" value="2"/>
</dbReference>
<keyword evidence="5" id="KW-1185">Reference proteome</keyword>
<dbReference type="Pfam" id="PF01471">
    <property type="entry name" value="PG_binding_1"/>
    <property type="match status" value="1"/>
</dbReference>
<feature type="compositionally biased region" description="Basic residues" evidence="1">
    <location>
        <begin position="46"/>
        <end position="61"/>
    </location>
</feature>
<dbReference type="AlphaFoldDB" id="A0A5C6J0M4"/>
<reference evidence="4" key="1">
    <citation type="journal article" date="2019" name="Microbiol. Resour. Announc.">
        <title>Draft Genomic Sequences of Streptomyces misionensis and Streptomyces albidoflavus, bacteria applied for phytopathogen biocontrol.</title>
        <authorList>
            <person name="Pylro V."/>
            <person name="Dias A."/>
            <person name="Andreote F."/>
            <person name="Varani A."/>
            <person name="Andreote C."/>
            <person name="Bernardo E."/>
            <person name="Martins T."/>
        </authorList>
    </citation>
    <scope>NUCLEOTIDE SEQUENCE [LARGE SCALE GENOMIC DNA]</scope>
    <source>
        <strain evidence="4">66</strain>
    </source>
</reference>
<dbReference type="InterPro" id="IPR036365">
    <property type="entry name" value="PGBD-like_sf"/>
</dbReference>
<feature type="domain" description="Peptidase C51" evidence="3">
    <location>
        <begin position="97"/>
        <end position="189"/>
    </location>
</feature>
<evidence type="ECO:0000256" key="1">
    <source>
        <dbReference type="SAM" id="MobiDB-lite"/>
    </source>
</evidence>
<evidence type="ECO:0000259" key="3">
    <source>
        <dbReference type="Pfam" id="PF05257"/>
    </source>
</evidence>
<feature type="region of interest" description="Disordered" evidence="1">
    <location>
        <begin position="1"/>
        <end position="65"/>
    </location>
</feature>
<dbReference type="EMBL" id="VOGW01000170">
    <property type="protein sequence ID" value="TWV34711.1"/>
    <property type="molecule type" value="Genomic_DNA"/>
</dbReference>
<proteinExistence type="predicted"/>
<dbReference type="Gene3D" id="1.10.101.10">
    <property type="entry name" value="PGBD-like superfamily/PGBD"/>
    <property type="match status" value="2"/>
</dbReference>
<protein>
    <submittedName>
        <fullName evidence="4">CHAP domain-containing protein</fullName>
    </submittedName>
</protein>
<name>A0A5C6J0M4_9ACTN</name>
<dbReference type="Pfam" id="PF05257">
    <property type="entry name" value="CHAP"/>
    <property type="match status" value="1"/>
</dbReference>
<dbReference type="InterPro" id="IPR007921">
    <property type="entry name" value="CHAP_dom"/>
</dbReference>
<dbReference type="InterPro" id="IPR002477">
    <property type="entry name" value="Peptidoglycan-bd-like"/>
</dbReference>
<organism evidence="4 5">
    <name type="scientific">Streptomyces misionensis</name>
    <dbReference type="NCBI Taxonomy" id="67331"/>
    <lineage>
        <taxon>Bacteria</taxon>
        <taxon>Bacillati</taxon>
        <taxon>Actinomycetota</taxon>
        <taxon>Actinomycetes</taxon>
        <taxon>Kitasatosporales</taxon>
        <taxon>Streptomycetaceae</taxon>
        <taxon>Streptomyces</taxon>
    </lineage>
</organism>
<sequence>MTTAPSRHTRRNSHERERADPAVPAGRRRRLRRRPRPGRRQPGPRPRGHLRPRRPPRRHGALRPAMGTAQAMIAAARKLLGTTEHPPGSNHNAVTAWYGFSGPWCDMSISYEAAHSGNLTAVMGKYALTTAHARAFQAHGRWHYGLGGIRPGDVVFFDFSGGRSIGGIDHVGLVEAVHSNGTITTLEGNTSDAFRRRVRGRACVVGYGRPAYDGAAPMPPQDGILRKGSTGNAVKTLQKNLNTVQKAGLTVDGQFGTATDKALRTFQTQHKLTVDGEYGPHTAAVMKAALAGKSGVIKPKALVTVPAQLVVDGQFGPATCAALQRTLNTRNNAGLDVDGAFGPLTVKALQTYLKVTADGITGPDTVTALNKHLGLTPQDTWDTNTTTQLQKTLNAGTF</sequence>
<gene>
    <name evidence="4" type="ORF">FRZ03_27935</name>
</gene>
<accession>A0A5C6J0M4</accession>
<evidence type="ECO:0000313" key="5">
    <source>
        <dbReference type="Proteomes" id="UP000320481"/>
    </source>
</evidence>
<dbReference type="InterPro" id="IPR036366">
    <property type="entry name" value="PGBDSf"/>
</dbReference>
<dbReference type="Proteomes" id="UP000320481">
    <property type="component" value="Unassembled WGS sequence"/>
</dbReference>
<comment type="caution">
    <text evidence="4">The sequence shown here is derived from an EMBL/GenBank/DDBJ whole genome shotgun (WGS) entry which is preliminary data.</text>
</comment>
<feature type="domain" description="Peptidoglycan binding-like" evidence="2">
    <location>
        <begin position="230"/>
        <end position="286"/>
    </location>
</feature>
<evidence type="ECO:0000259" key="2">
    <source>
        <dbReference type="Pfam" id="PF01471"/>
    </source>
</evidence>